<proteinExistence type="predicted"/>
<dbReference type="HOGENOM" id="CLU_025930_0_0_1"/>
<dbReference type="Gene3D" id="3.20.20.80">
    <property type="entry name" value="Glycosidases"/>
    <property type="match status" value="1"/>
</dbReference>
<dbReference type="InterPro" id="IPR039514">
    <property type="entry name" value="6GAL-like"/>
</dbReference>
<dbReference type="GO" id="GO:0004553">
    <property type="term" value="F:hydrolase activity, hydrolyzing O-glycosyl compounds"/>
    <property type="evidence" value="ECO:0007669"/>
    <property type="project" value="InterPro"/>
</dbReference>
<dbReference type="EMBL" id="GL376620">
    <property type="status" value="NOT_ANNOTATED_CDS"/>
    <property type="molecule type" value="Genomic_DNA"/>
</dbReference>
<feature type="domain" description="Endo-beta-1,6-galactanase-like" evidence="1">
    <location>
        <begin position="34"/>
        <end position="291"/>
    </location>
</feature>
<sequence length="493" mass="54397">MMAIAFGLPAEHATADYTVTVKGKDAALTQWEGWGTSLCWWANEFGDRADIADLLFTLNGSVSLTNGASNLPALGFNIARYNIGGSGSNVVNDNGKSVSMKTSKDMPAFKTIQSFWLNWFNSDPTSSSWNWAVDAKQRMMLQAAKRRGANLLEAFSNSPPWWMTNNYATAGADKKGTIDNLQSWNHEQFAIYLATVVKYAKDNWGITFSYVEPFNEPMAEWWVYPKAQEGCHFTLATQNSVLKYLRTHLDKRGLQSIAISASDENNPQQAYNTLKTLSSSADVVKTFQKVNTHGYDGLKPYRGTYRGPLKTLAQQNGKKLWDSEYGEDDASGLSLAESIGLDINDMGASAFVYWQALDSGAWGLIQSNPGDVWIGGPNPKYYVLAQYSRHIRPGMKIISSGGDKKTVVAYDASRKVLVIVTVNTGTIPLTISYDLSSYTSVAGPIKVWKTETSGTGDLYRSSTLDDKYRSNKHFESVFAAQSVQTFEIQGVVL</sequence>
<dbReference type="VEuPathDB" id="FungiDB:PYU1_G000842"/>
<reference evidence="3" key="1">
    <citation type="journal article" date="2010" name="Genome Biol.">
        <title>Genome sequence of the necrotrophic plant pathogen Pythium ultimum reveals original pathogenicity mechanisms and effector repertoire.</title>
        <authorList>
            <person name="Levesque C.A."/>
            <person name="Brouwer H."/>
            <person name="Cano L."/>
            <person name="Hamilton J.P."/>
            <person name="Holt C."/>
            <person name="Huitema E."/>
            <person name="Raffaele S."/>
            <person name="Robideau G.P."/>
            <person name="Thines M."/>
            <person name="Win J."/>
            <person name="Zerillo M.M."/>
            <person name="Beakes G.W."/>
            <person name="Boore J.L."/>
            <person name="Busam D."/>
            <person name="Dumas B."/>
            <person name="Ferriera S."/>
            <person name="Fuerstenberg S.I."/>
            <person name="Gachon C.M."/>
            <person name="Gaulin E."/>
            <person name="Govers F."/>
            <person name="Grenville-Briggs L."/>
            <person name="Horner N."/>
            <person name="Hostetler J."/>
            <person name="Jiang R.H."/>
            <person name="Johnson J."/>
            <person name="Krajaejun T."/>
            <person name="Lin H."/>
            <person name="Meijer H.J."/>
            <person name="Moore B."/>
            <person name="Morris P."/>
            <person name="Phuntmart V."/>
            <person name="Puiu D."/>
            <person name="Shetty J."/>
            <person name="Stajich J.E."/>
            <person name="Tripathy S."/>
            <person name="Wawra S."/>
            <person name="van West P."/>
            <person name="Whitty B.R."/>
            <person name="Coutinho P.M."/>
            <person name="Henrissat B."/>
            <person name="Martin F."/>
            <person name="Thomas P.D."/>
            <person name="Tyler B.M."/>
            <person name="De Vries R.P."/>
            <person name="Kamoun S."/>
            <person name="Yandell M."/>
            <person name="Tisserat N."/>
            <person name="Buell C.R."/>
        </authorList>
    </citation>
    <scope>NUCLEOTIDE SEQUENCE</scope>
    <source>
        <strain evidence="3">DAOM:BR144</strain>
    </source>
</reference>
<keyword evidence="3" id="KW-1185">Reference proteome</keyword>
<dbReference type="STRING" id="431595.K3W7A1"/>
<evidence type="ECO:0000313" key="3">
    <source>
        <dbReference type="Proteomes" id="UP000019132"/>
    </source>
</evidence>
<protein>
    <recommendedName>
        <fullName evidence="1">Endo-beta-1,6-galactanase-like domain-containing protein</fullName>
    </recommendedName>
</protein>
<organism evidence="2 3">
    <name type="scientific">Globisporangium ultimum (strain ATCC 200006 / CBS 805.95 / DAOM BR144)</name>
    <name type="common">Pythium ultimum</name>
    <dbReference type="NCBI Taxonomy" id="431595"/>
    <lineage>
        <taxon>Eukaryota</taxon>
        <taxon>Sar</taxon>
        <taxon>Stramenopiles</taxon>
        <taxon>Oomycota</taxon>
        <taxon>Peronosporomycetes</taxon>
        <taxon>Pythiales</taxon>
        <taxon>Pythiaceae</taxon>
        <taxon>Globisporangium</taxon>
    </lineage>
</organism>
<dbReference type="InParanoid" id="K3W7A1"/>
<dbReference type="PANTHER" id="PTHR42767:SF1">
    <property type="entry name" value="ENDO-BETA-1,6-GALACTANASE-LIKE DOMAIN-CONTAINING PROTEIN"/>
    <property type="match status" value="1"/>
</dbReference>
<dbReference type="Gene3D" id="2.60.40.1180">
    <property type="entry name" value="Golgi alpha-mannosidase II"/>
    <property type="match status" value="1"/>
</dbReference>
<reference evidence="2" key="3">
    <citation type="submission" date="2015-02" db="UniProtKB">
        <authorList>
            <consortium name="EnsemblProtists"/>
        </authorList>
    </citation>
    <scope>IDENTIFICATION</scope>
    <source>
        <strain evidence="2">DAOM BR144</strain>
    </source>
</reference>
<dbReference type="InterPro" id="IPR039743">
    <property type="entry name" value="6GAL/EXGAL"/>
</dbReference>
<reference evidence="3" key="2">
    <citation type="submission" date="2010-04" db="EMBL/GenBank/DDBJ databases">
        <authorList>
            <person name="Buell R."/>
            <person name="Hamilton J."/>
            <person name="Hostetler J."/>
        </authorList>
    </citation>
    <scope>NUCLEOTIDE SEQUENCE [LARGE SCALE GENOMIC DNA]</scope>
    <source>
        <strain evidence="3">DAOM:BR144</strain>
    </source>
</reference>
<dbReference type="eggNOG" id="ENOG502QQKZ">
    <property type="taxonomic scope" value="Eukaryota"/>
</dbReference>
<dbReference type="OMA" id="AWWAKAF"/>
<dbReference type="Pfam" id="PF14587">
    <property type="entry name" value="Glyco_hydr_30_2"/>
    <property type="match status" value="1"/>
</dbReference>
<dbReference type="EnsemblProtists" id="PYU1_T000842">
    <property type="protein sequence ID" value="PYU1_T000842"/>
    <property type="gene ID" value="PYU1_G000842"/>
</dbReference>
<evidence type="ECO:0000313" key="2">
    <source>
        <dbReference type="EnsemblProtists" id="PYU1_T000842"/>
    </source>
</evidence>
<dbReference type="Proteomes" id="UP000019132">
    <property type="component" value="Unassembled WGS sequence"/>
</dbReference>
<dbReference type="InterPro" id="IPR013780">
    <property type="entry name" value="Glyco_hydro_b"/>
</dbReference>
<dbReference type="InterPro" id="IPR017853">
    <property type="entry name" value="GH"/>
</dbReference>
<dbReference type="AlphaFoldDB" id="K3W7A1"/>
<accession>K3W7A1</accession>
<evidence type="ECO:0000259" key="1">
    <source>
        <dbReference type="Pfam" id="PF14587"/>
    </source>
</evidence>
<dbReference type="SUPFAM" id="SSF51445">
    <property type="entry name" value="(Trans)glycosidases"/>
    <property type="match status" value="1"/>
</dbReference>
<name>K3W7A1_GLOUD</name>
<dbReference type="PANTHER" id="PTHR42767">
    <property type="entry name" value="ENDO-BETA-1,6-GALACTANASE"/>
    <property type="match status" value="1"/>
</dbReference>